<gene>
    <name evidence="2" type="primary">LOC110778224</name>
</gene>
<evidence type="ECO:0000313" key="2">
    <source>
        <dbReference type="RefSeq" id="XP_021838487.1"/>
    </source>
</evidence>
<name>A0A9R0HX16_SPIOL</name>
<reference evidence="2" key="2">
    <citation type="submission" date="2025-08" db="UniProtKB">
        <authorList>
            <consortium name="RefSeq"/>
        </authorList>
    </citation>
    <scope>IDENTIFICATION</scope>
    <source>
        <tissue evidence="2">Leaf</tissue>
    </source>
</reference>
<dbReference type="Proteomes" id="UP000813463">
    <property type="component" value="Chromosome 1"/>
</dbReference>
<reference evidence="1" key="1">
    <citation type="journal article" date="2021" name="Nat. Commun.">
        <title>Genomic analyses provide insights into spinach domestication and the genetic basis of agronomic traits.</title>
        <authorList>
            <person name="Cai X."/>
            <person name="Sun X."/>
            <person name="Xu C."/>
            <person name="Sun H."/>
            <person name="Wang X."/>
            <person name="Ge C."/>
            <person name="Zhang Z."/>
            <person name="Wang Q."/>
            <person name="Fei Z."/>
            <person name="Jiao C."/>
            <person name="Wang Q."/>
        </authorList>
    </citation>
    <scope>NUCLEOTIDE SEQUENCE [LARGE SCALE GENOMIC DNA]</scope>
    <source>
        <strain evidence="1">cv. Varoflay</strain>
    </source>
</reference>
<dbReference type="KEGG" id="soe:110778224"/>
<organism evidence="1 2">
    <name type="scientific">Spinacia oleracea</name>
    <name type="common">Spinach</name>
    <dbReference type="NCBI Taxonomy" id="3562"/>
    <lineage>
        <taxon>Eukaryota</taxon>
        <taxon>Viridiplantae</taxon>
        <taxon>Streptophyta</taxon>
        <taxon>Embryophyta</taxon>
        <taxon>Tracheophyta</taxon>
        <taxon>Spermatophyta</taxon>
        <taxon>Magnoliopsida</taxon>
        <taxon>eudicotyledons</taxon>
        <taxon>Gunneridae</taxon>
        <taxon>Pentapetalae</taxon>
        <taxon>Caryophyllales</taxon>
        <taxon>Chenopodiaceae</taxon>
        <taxon>Chenopodioideae</taxon>
        <taxon>Anserineae</taxon>
        <taxon>Spinacia</taxon>
    </lineage>
</organism>
<dbReference type="RefSeq" id="XP_021838487.1">
    <property type="nucleotide sequence ID" value="XM_021982795.2"/>
</dbReference>
<proteinExistence type="predicted"/>
<sequence>MSRLGGRLGGRLGDSEAEEYRIALRMAESGDFDVKTAWYRLSIPLTELQVHREHDISYYSWHNHSDCGDSSRFISDYPLHLLLVQDYVTPVRCTVIHNTMYTIEDKKLVYLNLDHPNIEWKPVSSSPLFIRHTAHP</sequence>
<accession>A0A9R0HX16</accession>
<evidence type="ECO:0000313" key="1">
    <source>
        <dbReference type="Proteomes" id="UP000813463"/>
    </source>
</evidence>
<dbReference type="GeneID" id="110778224"/>
<protein>
    <submittedName>
        <fullName evidence="2">Uncharacterized protein</fullName>
    </submittedName>
</protein>
<dbReference type="AlphaFoldDB" id="A0A9R0HX16"/>
<keyword evidence="1" id="KW-1185">Reference proteome</keyword>